<feature type="transmembrane region" description="Helical" evidence="1">
    <location>
        <begin position="430"/>
        <end position="452"/>
    </location>
</feature>
<feature type="transmembrane region" description="Helical" evidence="1">
    <location>
        <begin position="538"/>
        <end position="558"/>
    </location>
</feature>
<dbReference type="WormBase" id="CBG11485">
    <property type="protein sequence ID" value="CBP34778"/>
    <property type="gene ID" value="WBGene00032595"/>
    <property type="gene designation" value="Cbr-oac-33"/>
</dbReference>
<gene>
    <name evidence="6" type="primary">oac-33</name>
    <name evidence="4 6" type="ORF">CBG11485</name>
    <name evidence="4" type="ORF">CBG_11485</name>
</gene>
<dbReference type="EMBL" id="HE600908">
    <property type="protein sequence ID" value="CAP30483.2"/>
    <property type="molecule type" value="Genomic_DNA"/>
</dbReference>
<dbReference type="PANTHER" id="PTHR11161">
    <property type="entry name" value="O-ACYLTRANSFERASE"/>
    <property type="match status" value="1"/>
</dbReference>
<feature type="transmembrane region" description="Helical" evidence="1">
    <location>
        <begin position="459"/>
        <end position="480"/>
    </location>
</feature>
<dbReference type="InParanoid" id="A8XCW5"/>
<dbReference type="Pfam" id="PF01757">
    <property type="entry name" value="Acyl_transf_3"/>
    <property type="match status" value="1"/>
</dbReference>
<keyword evidence="1" id="KW-0472">Membrane</keyword>
<accession>A8XCW5</accession>
<dbReference type="InterPro" id="IPR006621">
    <property type="entry name" value="Nose-resist-to-fluoxetine_N"/>
</dbReference>
<protein>
    <submittedName>
        <fullName evidence="4">Protein CBG11485</fullName>
    </submittedName>
</protein>
<dbReference type="Proteomes" id="UP000008549">
    <property type="component" value="Unassembled WGS sequence"/>
</dbReference>
<keyword evidence="5" id="KW-1185">Reference proteome</keyword>
<feature type="transmembrane region" description="Helical" evidence="1">
    <location>
        <begin position="611"/>
        <end position="630"/>
    </location>
</feature>
<dbReference type="AlphaFoldDB" id="A8XCW5"/>
<sequence>MNHFLSLFFIFLCLLISTKSENEIAWRTLPFLSNSLLWTPNLNKKCFNETSLFIDSLREVAKITADCLKYKNCTLTELTSVQDYVFAIQELDAFGKLPPDVLDINTFFEGSYSECQRVSGKKFATSYSYLVAYIGDNVTCDSKSHEHVTPRFAVCMPSSCGENDLVEIFNQMTNFPLTACEAFRSDVKVEKTWVFWAFSLFLVLIVSIVVSASFVDYIREREIGMSAVNEHAYCKSNLRIQFNVYFSGLRVFLSFSLWSNSELILSVREHKPDQIRSLDCLRALTILWIVFAHTYDFKFPYNNVGSTMDFLQDLSISRQLIMNSYFSIDTLFVISGVVEAYTFFWNKPKQGTILKPQTWIHFYLRRYLRAAPPLMAFIGFFTVYSKFIQGPFMASEMNILSKEAEICEENWWRNALFINNFAGEKNCYRITWLLAVDTQLFLIAPIVIITLFFSITGGVILIVIGCLLSVFLEYLLFGIYELPADFTGNGGEHHEHFRSVVYEMPWTRAPSFLLGLLVGYFLANFTKTRLKFHWSVPVAGWILATGIGTWCLWGNYSYDSGNIWSVYQRATYFNFSKNGWTLFVSWIIIANHYAWGGPIGNFMCHPCWQPFGRLSYCAYIVHRMTMYWFFNLDGTSPHSYSAVQMFLFYTILGTLLSCVFAFFWSSIFEIPVAKIEKIFLKPISAAYRRESNPAVETVRVRRGAMS</sequence>
<reference evidence="4 5" key="2">
    <citation type="journal article" date="2011" name="PLoS Genet.">
        <title>Caenorhabditis briggsae recombinant inbred line genotypes reveal inter-strain incompatibility and the evolution of recombination.</title>
        <authorList>
            <person name="Ross J.A."/>
            <person name="Koboldt D.C."/>
            <person name="Staisch J.E."/>
            <person name="Chamberlin H.M."/>
            <person name="Gupta B.P."/>
            <person name="Miller R.D."/>
            <person name="Baird S.E."/>
            <person name="Haag E.S."/>
        </authorList>
    </citation>
    <scope>NUCLEOTIDE SEQUENCE [LARGE SCALE GENOMIC DNA]</scope>
    <source>
        <strain evidence="4 5">AF16</strain>
    </source>
</reference>
<name>A8XCW5_CAEBR</name>
<keyword evidence="1" id="KW-1133">Transmembrane helix</keyword>
<feature type="transmembrane region" description="Helical" evidence="1">
    <location>
        <begin position="642"/>
        <end position="664"/>
    </location>
</feature>
<evidence type="ECO:0000313" key="4">
    <source>
        <dbReference type="EMBL" id="CAP30483.2"/>
    </source>
</evidence>
<feature type="signal peptide" evidence="2">
    <location>
        <begin position="1"/>
        <end position="20"/>
    </location>
</feature>
<feature type="transmembrane region" description="Helical" evidence="1">
    <location>
        <begin position="325"/>
        <end position="346"/>
    </location>
</feature>
<evidence type="ECO:0000256" key="2">
    <source>
        <dbReference type="SAM" id="SignalP"/>
    </source>
</evidence>
<organism evidence="4 5">
    <name type="scientific">Caenorhabditis briggsae</name>
    <dbReference type="NCBI Taxonomy" id="6238"/>
    <lineage>
        <taxon>Eukaryota</taxon>
        <taxon>Metazoa</taxon>
        <taxon>Ecdysozoa</taxon>
        <taxon>Nematoda</taxon>
        <taxon>Chromadorea</taxon>
        <taxon>Rhabditida</taxon>
        <taxon>Rhabditina</taxon>
        <taxon>Rhabditomorpha</taxon>
        <taxon>Rhabditoidea</taxon>
        <taxon>Rhabditidae</taxon>
        <taxon>Peloderinae</taxon>
        <taxon>Caenorhabditis</taxon>
    </lineage>
</organism>
<dbReference type="OMA" id="IHAPFKW"/>
<dbReference type="SMART" id="SM00703">
    <property type="entry name" value="NRF"/>
    <property type="match status" value="1"/>
</dbReference>
<dbReference type="InterPro" id="IPR052728">
    <property type="entry name" value="O2_lipid_transport_reg"/>
</dbReference>
<dbReference type="PANTHER" id="PTHR11161:SF7">
    <property type="entry name" value="NOSE RESISTANT-TO-FLUOXETINE PROTEIN N-TERMINAL DOMAIN-CONTAINING PROTEIN"/>
    <property type="match status" value="1"/>
</dbReference>
<feature type="transmembrane region" description="Helical" evidence="1">
    <location>
        <begin position="509"/>
        <end position="526"/>
    </location>
</feature>
<feature type="transmembrane region" description="Helical" evidence="1">
    <location>
        <begin position="193"/>
        <end position="215"/>
    </location>
</feature>
<dbReference type="Pfam" id="PF20146">
    <property type="entry name" value="NRF"/>
    <property type="match status" value="1"/>
</dbReference>
<feature type="transmembrane region" description="Helical" evidence="1">
    <location>
        <begin position="278"/>
        <end position="295"/>
    </location>
</feature>
<feature type="transmembrane region" description="Helical" evidence="1">
    <location>
        <begin position="578"/>
        <end position="599"/>
    </location>
</feature>
<feature type="domain" description="Nose resistant-to-fluoxetine protein N-terminal" evidence="3">
    <location>
        <begin position="64"/>
        <end position="186"/>
    </location>
</feature>
<evidence type="ECO:0000313" key="6">
    <source>
        <dbReference type="WormBase" id="CBG11485"/>
    </source>
</evidence>
<proteinExistence type="predicted"/>
<keyword evidence="1" id="KW-0812">Transmembrane</keyword>
<dbReference type="GO" id="GO:0016747">
    <property type="term" value="F:acyltransferase activity, transferring groups other than amino-acyl groups"/>
    <property type="evidence" value="ECO:0007669"/>
    <property type="project" value="InterPro"/>
</dbReference>
<evidence type="ECO:0000313" key="5">
    <source>
        <dbReference type="Proteomes" id="UP000008549"/>
    </source>
</evidence>
<reference evidence="4 5" key="1">
    <citation type="journal article" date="2003" name="PLoS Biol.">
        <title>The genome sequence of Caenorhabditis briggsae: a platform for comparative genomics.</title>
        <authorList>
            <person name="Stein L.D."/>
            <person name="Bao Z."/>
            <person name="Blasiar D."/>
            <person name="Blumenthal T."/>
            <person name="Brent M.R."/>
            <person name="Chen N."/>
            <person name="Chinwalla A."/>
            <person name="Clarke L."/>
            <person name="Clee C."/>
            <person name="Coghlan A."/>
            <person name="Coulson A."/>
            <person name="D'Eustachio P."/>
            <person name="Fitch D.H."/>
            <person name="Fulton L.A."/>
            <person name="Fulton R.E."/>
            <person name="Griffiths-Jones S."/>
            <person name="Harris T.W."/>
            <person name="Hillier L.W."/>
            <person name="Kamath R."/>
            <person name="Kuwabara P.E."/>
            <person name="Mardis E.R."/>
            <person name="Marra M.A."/>
            <person name="Miner T.L."/>
            <person name="Minx P."/>
            <person name="Mullikin J.C."/>
            <person name="Plumb R.W."/>
            <person name="Rogers J."/>
            <person name="Schein J.E."/>
            <person name="Sohrmann M."/>
            <person name="Spieth J."/>
            <person name="Stajich J.E."/>
            <person name="Wei C."/>
            <person name="Willey D."/>
            <person name="Wilson R.K."/>
            <person name="Durbin R."/>
            <person name="Waterston R.H."/>
        </authorList>
    </citation>
    <scope>NUCLEOTIDE SEQUENCE [LARGE SCALE GENOMIC DNA]</scope>
    <source>
        <strain evidence="4 5">AF16</strain>
    </source>
</reference>
<dbReference type="InterPro" id="IPR002656">
    <property type="entry name" value="Acyl_transf_3_dom"/>
</dbReference>
<feature type="transmembrane region" description="Helical" evidence="1">
    <location>
        <begin position="367"/>
        <end position="387"/>
    </location>
</feature>
<keyword evidence="2" id="KW-0732">Signal</keyword>
<evidence type="ECO:0000259" key="3">
    <source>
        <dbReference type="SMART" id="SM00703"/>
    </source>
</evidence>
<evidence type="ECO:0000256" key="1">
    <source>
        <dbReference type="SAM" id="Phobius"/>
    </source>
</evidence>
<dbReference type="eggNOG" id="KOG3700">
    <property type="taxonomic scope" value="Eukaryota"/>
</dbReference>
<dbReference type="HOGENOM" id="CLU_007874_3_2_1"/>
<feature type="chain" id="PRO_5002729801" evidence="2">
    <location>
        <begin position="21"/>
        <end position="706"/>
    </location>
</feature>